<protein>
    <submittedName>
        <fullName evidence="2">Uncharacterized protein</fullName>
    </submittedName>
</protein>
<reference evidence="2" key="1">
    <citation type="journal article" date="2020" name="Nat. Commun.">
        <title>Large-scale genome sequencing of mycorrhizal fungi provides insights into the early evolution of symbiotic traits.</title>
        <authorList>
            <person name="Miyauchi S."/>
            <person name="Kiss E."/>
            <person name="Kuo A."/>
            <person name="Drula E."/>
            <person name="Kohler A."/>
            <person name="Sanchez-Garcia M."/>
            <person name="Morin E."/>
            <person name="Andreopoulos B."/>
            <person name="Barry K.W."/>
            <person name="Bonito G."/>
            <person name="Buee M."/>
            <person name="Carver A."/>
            <person name="Chen C."/>
            <person name="Cichocki N."/>
            <person name="Clum A."/>
            <person name="Culley D."/>
            <person name="Crous P.W."/>
            <person name="Fauchery L."/>
            <person name="Girlanda M."/>
            <person name="Hayes R.D."/>
            <person name="Keri Z."/>
            <person name="LaButti K."/>
            <person name="Lipzen A."/>
            <person name="Lombard V."/>
            <person name="Magnuson J."/>
            <person name="Maillard F."/>
            <person name="Murat C."/>
            <person name="Nolan M."/>
            <person name="Ohm R.A."/>
            <person name="Pangilinan J."/>
            <person name="Pereira M.F."/>
            <person name="Perotto S."/>
            <person name="Peter M."/>
            <person name="Pfister S."/>
            <person name="Riley R."/>
            <person name="Sitrit Y."/>
            <person name="Stielow J.B."/>
            <person name="Szollosi G."/>
            <person name="Zifcakova L."/>
            <person name="Stursova M."/>
            <person name="Spatafora J.W."/>
            <person name="Tedersoo L."/>
            <person name="Vaario L.M."/>
            <person name="Yamada A."/>
            <person name="Yan M."/>
            <person name="Wang P."/>
            <person name="Xu J."/>
            <person name="Bruns T."/>
            <person name="Baldrian P."/>
            <person name="Vilgalys R."/>
            <person name="Dunand C."/>
            <person name="Henrissat B."/>
            <person name="Grigoriev I.V."/>
            <person name="Hibbett D."/>
            <person name="Nagy L.G."/>
            <person name="Martin F.M."/>
        </authorList>
    </citation>
    <scope>NUCLEOTIDE SEQUENCE</scope>
    <source>
        <strain evidence="2">UH-Tt-Lm1</strain>
    </source>
</reference>
<sequence length="303" mass="34306">MPAAQPTEVQEEEYHYQTEATSEAIKAATQDFKVIDNQGFPIGYSPPRFADKHHVQESYIDQRVADILDAQSDGTTSGVSEFTPEALDQLQFYEDVMVYYRPIDSSLASEFLNHDTLDEDSEDSPDNDYTMTDDLSPASSSGTSLGTPAEDGTVRLDRPLDSPSFDKENFGTFPDYGSAGMDTASWPWGDHTYRPPTPKDILDPKVCYREGKYEGIVREELSELMAEEAIRDGDRIAKRKEREEMMERKEKKARMETKEGKREGKEKKEGRRERKDKAKTGQPAIMAFNAQAIRGRTIYNVNP</sequence>
<dbReference type="Proteomes" id="UP000736335">
    <property type="component" value="Unassembled WGS sequence"/>
</dbReference>
<organism evidence="2 3">
    <name type="scientific">Thelephora terrestris</name>
    <dbReference type="NCBI Taxonomy" id="56493"/>
    <lineage>
        <taxon>Eukaryota</taxon>
        <taxon>Fungi</taxon>
        <taxon>Dikarya</taxon>
        <taxon>Basidiomycota</taxon>
        <taxon>Agaricomycotina</taxon>
        <taxon>Agaricomycetes</taxon>
        <taxon>Thelephorales</taxon>
        <taxon>Thelephoraceae</taxon>
        <taxon>Thelephora</taxon>
    </lineage>
</organism>
<feature type="compositionally biased region" description="Acidic residues" evidence="1">
    <location>
        <begin position="117"/>
        <end position="126"/>
    </location>
</feature>
<dbReference type="EMBL" id="WIUZ02000003">
    <property type="protein sequence ID" value="KAF9789564.1"/>
    <property type="molecule type" value="Genomic_DNA"/>
</dbReference>
<feature type="compositionally biased region" description="Polar residues" evidence="1">
    <location>
        <begin position="137"/>
        <end position="146"/>
    </location>
</feature>
<evidence type="ECO:0000256" key="1">
    <source>
        <dbReference type="SAM" id="MobiDB-lite"/>
    </source>
</evidence>
<evidence type="ECO:0000313" key="2">
    <source>
        <dbReference type="EMBL" id="KAF9789564.1"/>
    </source>
</evidence>
<feature type="region of interest" description="Disordered" evidence="1">
    <location>
        <begin position="116"/>
        <end position="176"/>
    </location>
</feature>
<reference evidence="2" key="2">
    <citation type="submission" date="2020-11" db="EMBL/GenBank/DDBJ databases">
        <authorList>
            <consortium name="DOE Joint Genome Institute"/>
            <person name="Kuo A."/>
            <person name="Miyauchi S."/>
            <person name="Kiss E."/>
            <person name="Drula E."/>
            <person name="Kohler A."/>
            <person name="Sanchez-Garcia M."/>
            <person name="Andreopoulos B."/>
            <person name="Barry K.W."/>
            <person name="Bonito G."/>
            <person name="Buee M."/>
            <person name="Carver A."/>
            <person name="Chen C."/>
            <person name="Cichocki N."/>
            <person name="Clum A."/>
            <person name="Culley D."/>
            <person name="Crous P.W."/>
            <person name="Fauchery L."/>
            <person name="Girlanda M."/>
            <person name="Hayes R."/>
            <person name="Keri Z."/>
            <person name="Labutti K."/>
            <person name="Lipzen A."/>
            <person name="Lombard V."/>
            <person name="Magnuson J."/>
            <person name="Maillard F."/>
            <person name="Morin E."/>
            <person name="Murat C."/>
            <person name="Nolan M."/>
            <person name="Ohm R."/>
            <person name="Pangilinan J."/>
            <person name="Pereira M."/>
            <person name="Perotto S."/>
            <person name="Peter M."/>
            <person name="Riley R."/>
            <person name="Sitrit Y."/>
            <person name="Stielow B."/>
            <person name="Szollosi G."/>
            <person name="Zifcakova L."/>
            <person name="Stursova M."/>
            <person name="Spatafora J.W."/>
            <person name="Tedersoo L."/>
            <person name="Vaario L.-M."/>
            <person name="Yamada A."/>
            <person name="Yan M."/>
            <person name="Wang P."/>
            <person name="Xu J."/>
            <person name="Bruns T."/>
            <person name="Baldrian P."/>
            <person name="Vilgalys R."/>
            <person name="Henrissat B."/>
            <person name="Grigoriev I.V."/>
            <person name="Hibbett D."/>
            <person name="Nagy L.G."/>
            <person name="Martin F.M."/>
        </authorList>
    </citation>
    <scope>NUCLEOTIDE SEQUENCE</scope>
    <source>
        <strain evidence="2">UH-Tt-Lm1</strain>
    </source>
</reference>
<evidence type="ECO:0000313" key="3">
    <source>
        <dbReference type="Proteomes" id="UP000736335"/>
    </source>
</evidence>
<feature type="compositionally biased region" description="Basic and acidic residues" evidence="1">
    <location>
        <begin position="152"/>
        <end position="169"/>
    </location>
</feature>
<proteinExistence type="predicted"/>
<keyword evidence="3" id="KW-1185">Reference proteome</keyword>
<dbReference type="AlphaFoldDB" id="A0A9P6HNX7"/>
<accession>A0A9P6HNX7</accession>
<feature type="compositionally biased region" description="Basic and acidic residues" evidence="1">
    <location>
        <begin position="242"/>
        <end position="279"/>
    </location>
</feature>
<gene>
    <name evidence="2" type="ORF">BJ322DRAFT_543414</name>
</gene>
<comment type="caution">
    <text evidence="2">The sequence shown here is derived from an EMBL/GenBank/DDBJ whole genome shotgun (WGS) entry which is preliminary data.</text>
</comment>
<feature type="region of interest" description="Disordered" evidence="1">
    <location>
        <begin position="242"/>
        <end position="289"/>
    </location>
</feature>
<name>A0A9P6HNX7_9AGAM</name>